<dbReference type="EMBL" id="MGFK01000038">
    <property type="protein sequence ID" value="OGM03419.1"/>
    <property type="molecule type" value="Genomic_DNA"/>
</dbReference>
<gene>
    <name evidence="2" type="ORF">A2112_01735</name>
</gene>
<accession>A0A1F7WM06</accession>
<comment type="caution">
    <text evidence="2">The sequence shown here is derived from an EMBL/GenBank/DDBJ whole genome shotgun (WGS) entry which is preliminary data.</text>
</comment>
<dbReference type="PROSITE" id="PS51462">
    <property type="entry name" value="NUDIX"/>
    <property type="match status" value="1"/>
</dbReference>
<dbReference type="InterPro" id="IPR000086">
    <property type="entry name" value="NUDIX_hydrolase_dom"/>
</dbReference>
<organism evidence="2 3">
    <name type="scientific">Candidatus Woesebacteria bacterium GWA1_42_12</name>
    <dbReference type="NCBI Taxonomy" id="1802472"/>
    <lineage>
        <taxon>Bacteria</taxon>
        <taxon>Candidatus Woeseibacteriota</taxon>
    </lineage>
</organism>
<evidence type="ECO:0000313" key="2">
    <source>
        <dbReference type="EMBL" id="OGM03419.1"/>
    </source>
</evidence>
<dbReference type="Gene3D" id="3.90.79.10">
    <property type="entry name" value="Nucleoside Triphosphate Pyrophosphohydrolase"/>
    <property type="match status" value="1"/>
</dbReference>
<feature type="domain" description="Nudix hydrolase" evidence="1">
    <location>
        <begin position="5"/>
        <end position="157"/>
    </location>
</feature>
<dbReference type="AlphaFoldDB" id="A0A1F7WM06"/>
<name>A0A1F7WM06_9BACT</name>
<sequence length="162" mass="18685">MLDPRLHFVTATAIIVKKDSKGQRKYLIARRSLKEKAFPGRWTVPGGKLVQSEYGSLPKSNADAWYNIIDWLLKKEVKEEVGLKIDTPHYLTDLVFVRPDGFPVVTLSYWSWYKSGKVKLGKDLIDYAWVGAHEAKDYDFMSDIDKEILAVEHLLKNSSRKR</sequence>
<dbReference type="InterPro" id="IPR015797">
    <property type="entry name" value="NUDIX_hydrolase-like_dom_sf"/>
</dbReference>
<evidence type="ECO:0000313" key="3">
    <source>
        <dbReference type="Proteomes" id="UP000177091"/>
    </source>
</evidence>
<dbReference type="SUPFAM" id="SSF55811">
    <property type="entry name" value="Nudix"/>
    <property type="match status" value="1"/>
</dbReference>
<evidence type="ECO:0000259" key="1">
    <source>
        <dbReference type="PROSITE" id="PS51462"/>
    </source>
</evidence>
<dbReference type="Proteomes" id="UP000177091">
    <property type="component" value="Unassembled WGS sequence"/>
</dbReference>
<reference evidence="2 3" key="1">
    <citation type="journal article" date="2016" name="Nat. Commun.">
        <title>Thousands of microbial genomes shed light on interconnected biogeochemical processes in an aquifer system.</title>
        <authorList>
            <person name="Anantharaman K."/>
            <person name="Brown C.T."/>
            <person name="Hug L.A."/>
            <person name="Sharon I."/>
            <person name="Castelle C.J."/>
            <person name="Probst A.J."/>
            <person name="Thomas B.C."/>
            <person name="Singh A."/>
            <person name="Wilkins M.J."/>
            <person name="Karaoz U."/>
            <person name="Brodie E.L."/>
            <person name="Williams K.H."/>
            <person name="Hubbard S.S."/>
            <person name="Banfield J.F."/>
        </authorList>
    </citation>
    <scope>NUCLEOTIDE SEQUENCE [LARGE SCALE GENOMIC DNA]</scope>
</reference>
<protein>
    <recommendedName>
        <fullName evidence="1">Nudix hydrolase domain-containing protein</fullName>
    </recommendedName>
</protein>
<proteinExistence type="predicted"/>